<dbReference type="PRINTS" id="PR00727">
    <property type="entry name" value="LEADERPTASE"/>
</dbReference>
<dbReference type="AlphaFoldDB" id="A0A3N4IIH7"/>
<dbReference type="SUPFAM" id="SSF51306">
    <property type="entry name" value="LexA/Signal peptidase"/>
    <property type="match status" value="1"/>
</dbReference>
<feature type="active site" evidence="11">
    <location>
        <position position="38"/>
    </location>
</feature>
<evidence type="ECO:0000313" key="13">
    <source>
        <dbReference type="EMBL" id="RPA85942.1"/>
    </source>
</evidence>
<dbReference type="GO" id="GO:0004252">
    <property type="term" value="F:serine-type endopeptidase activity"/>
    <property type="evidence" value="ECO:0007669"/>
    <property type="project" value="InterPro"/>
</dbReference>
<evidence type="ECO:0000256" key="2">
    <source>
        <dbReference type="ARBA" id="ARBA00007066"/>
    </source>
</evidence>
<evidence type="ECO:0000256" key="8">
    <source>
        <dbReference type="ARBA" id="ARBA00022989"/>
    </source>
</evidence>
<dbReference type="InterPro" id="IPR000223">
    <property type="entry name" value="Pept_S26A_signal_pept_1"/>
</dbReference>
<feature type="domain" description="Peptidase S26" evidence="12">
    <location>
        <begin position="13"/>
        <end position="102"/>
    </location>
</feature>
<evidence type="ECO:0000256" key="4">
    <source>
        <dbReference type="ARBA" id="ARBA00022670"/>
    </source>
</evidence>
<evidence type="ECO:0000256" key="3">
    <source>
        <dbReference type="ARBA" id="ARBA00013650"/>
    </source>
</evidence>
<dbReference type="CDD" id="cd06530">
    <property type="entry name" value="S26_SPase_I"/>
    <property type="match status" value="1"/>
</dbReference>
<keyword evidence="9" id="KW-0496">Mitochondrion</keyword>
<dbReference type="PANTHER" id="PTHR46041:SF2">
    <property type="entry name" value="MITOCHONDRIAL INNER MEMBRANE PROTEASE SUBUNIT 2"/>
    <property type="match status" value="1"/>
</dbReference>
<reference evidence="13 14" key="1">
    <citation type="journal article" date="2018" name="Nat. Ecol. Evol.">
        <title>Pezizomycetes genomes reveal the molecular basis of ectomycorrhizal truffle lifestyle.</title>
        <authorList>
            <person name="Murat C."/>
            <person name="Payen T."/>
            <person name="Noel B."/>
            <person name="Kuo A."/>
            <person name="Morin E."/>
            <person name="Chen J."/>
            <person name="Kohler A."/>
            <person name="Krizsan K."/>
            <person name="Balestrini R."/>
            <person name="Da Silva C."/>
            <person name="Montanini B."/>
            <person name="Hainaut M."/>
            <person name="Levati E."/>
            <person name="Barry K.W."/>
            <person name="Belfiori B."/>
            <person name="Cichocki N."/>
            <person name="Clum A."/>
            <person name="Dockter R.B."/>
            <person name="Fauchery L."/>
            <person name="Guy J."/>
            <person name="Iotti M."/>
            <person name="Le Tacon F."/>
            <person name="Lindquist E.A."/>
            <person name="Lipzen A."/>
            <person name="Malagnac F."/>
            <person name="Mello A."/>
            <person name="Molinier V."/>
            <person name="Miyauchi S."/>
            <person name="Poulain J."/>
            <person name="Riccioni C."/>
            <person name="Rubini A."/>
            <person name="Sitrit Y."/>
            <person name="Splivallo R."/>
            <person name="Traeger S."/>
            <person name="Wang M."/>
            <person name="Zifcakova L."/>
            <person name="Wipf D."/>
            <person name="Zambonelli A."/>
            <person name="Paolocci F."/>
            <person name="Nowrousian M."/>
            <person name="Ottonello S."/>
            <person name="Baldrian P."/>
            <person name="Spatafora J.W."/>
            <person name="Henrissat B."/>
            <person name="Nagy L.G."/>
            <person name="Aury J.M."/>
            <person name="Wincker P."/>
            <person name="Grigoriev I.V."/>
            <person name="Bonfante P."/>
            <person name="Martin F.M."/>
        </authorList>
    </citation>
    <scope>NUCLEOTIDE SEQUENCE [LARGE SCALE GENOMIC DNA]</scope>
    <source>
        <strain evidence="13 14">RN42</strain>
    </source>
</reference>
<name>A0A3N4IIH7_ASCIM</name>
<gene>
    <name evidence="13" type="ORF">BJ508DRAFT_204704</name>
</gene>
<dbReference type="EMBL" id="ML119651">
    <property type="protein sequence ID" value="RPA85942.1"/>
    <property type="molecule type" value="Genomic_DNA"/>
</dbReference>
<dbReference type="GO" id="GO:0006465">
    <property type="term" value="P:signal peptide processing"/>
    <property type="evidence" value="ECO:0007669"/>
    <property type="project" value="InterPro"/>
</dbReference>
<evidence type="ECO:0000256" key="10">
    <source>
        <dbReference type="ARBA" id="ARBA00023136"/>
    </source>
</evidence>
<protein>
    <recommendedName>
        <fullName evidence="3">Mitochondrial inner membrane protease subunit 2</fullName>
    </recommendedName>
</protein>
<keyword evidence="7" id="KW-0378">Hydrolase</keyword>
<keyword evidence="14" id="KW-1185">Reference proteome</keyword>
<evidence type="ECO:0000256" key="9">
    <source>
        <dbReference type="ARBA" id="ARBA00023128"/>
    </source>
</evidence>
<evidence type="ECO:0000256" key="1">
    <source>
        <dbReference type="ARBA" id="ARBA00004434"/>
    </source>
</evidence>
<evidence type="ECO:0000256" key="7">
    <source>
        <dbReference type="ARBA" id="ARBA00022801"/>
    </source>
</evidence>
<comment type="similarity">
    <text evidence="2">Belongs to the peptidase S26 family. IMP2 subfamily.</text>
</comment>
<dbReference type="GO" id="GO:0042720">
    <property type="term" value="C:mitochondrial inner membrane peptidase complex"/>
    <property type="evidence" value="ECO:0007669"/>
    <property type="project" value="InterPro"/>
</dbReference>
<dbReference type="InterPro" id="IPR037730">
    <property type="entry name" value="IMP2"/>
</dbReference>
<accession>A0A3N4IIH7</accession>
<dbReference type="PANTHER" id="PTHR46041">
    <property type="entry name" value="MITOCHONDRIAL INNER MEMBRANE PROTEASE SUBUNIT 2"/>
    <property type="match status" value="1"/>
</dbReference>
<dbReference type="InterPro" id="IPR036286">
    <property type="entry name" value="LexA/Signal_pep-like_sf"/>
</dbReference>
<sequence length="185" mass="20997">MPPKLAFLKPVSNVLLSLPIAIFLTNTFYSPAWVTGPSMSPTLSTRADTSSPSSDKRTQRDLVLLSHFNAHNEASRGEIISFISPLDPERVLVKRVVGVEGDLLLEGRRGRVVEVPKGYVWVEGDGRRWSRDSREFGPVSRGLITGRVAGILYPFNRMGKVEEYEGWRRNLVSRVEERRLRMRFE</sequence>
<proteinExistence type="inferred from homology"/>
<dbReference type="Proteomes" id="UP000275078">
    <property type="component" value="Unassembled WGS sequence"/>
</dbReference>
<dbReference type="Gene3D" id="2.10.109.10">
    <property type="entry name" value="Umud Fragment, subunit A"/>
    <property type="match status" value="1"/>
</dbReference>
<feature type="active site" evidence="11">
    <location>
        <position position="94"/>
    </location>
</feature>
<comment type="subcellular location">
    <subcellularLocation>
        <location evidence="1">Mitochondrion inner membrane</location>
        <topology evidence="1">Single-pass membrane protein</topology>
    </subcellularLocation>
</comment>
<keyword evidence="10" id="KW-0472">Membrane</keyword>
<keyword evidence="8" id="KW-1133">Transmembrane helix</keyword>
<evidence type="ECO:0000256" key="6">
    <source>
        <dbReference type="ARBA" id="ARBA00022792"/>
    </source>
</evidence>
<dbReference type="Pfam" id="PF10502">
    <property type="entry name" value="Peptidase_S26"/>
    <property type="match status" value="2"/>
</dbReference>
<evidence type="ECO:0000259" key="12">
    <source>
        <dbReference type="Pfam" id="PF10502"/>
    </source>
</evidence>
<dbReference type="OrthoDB" id="9996127at2759"/>
<keyword evidence="6" id="KW-0999">Mitochondrion inner membrane</keyword>
<organism evidence="13 14">
    <name type="scientific">Ascobolus immersus RN42</name>
    <dbReference type="NCBI Taxonomy" id="1160509"/>
    <lineage>
        <taxon>Eukaryota</taxon>
        <taxon>Fungi</taxon>
        <taxon>Dikarya</taxon>
        <taxon>Ascomycota</taxon>
        <taxon>Pezizomycotina</taxon>
        <taxon>Pezizomycetes</taxon>
        <taxon>Pezizales</taxon>
        <taxon>Ascobolaceae</taxon>
        <taxon>Ascobolus</taxon>
    </lineage>
</organism>
<keyword evidence="5" id="KW-0812">Transmembrane</keyword>
<evidence type="ECO:0000256" key="11">
    <source>
        <dbReference type="PIRSR" id="PIRSR600223-1"/>
    </source>
</evidence>
<dbReference type="InterPro" id="IPR019533">
    <property type="entry name" value="Peptidase_S26"/>
</dbReference>
<dbReference type="GO" id="GO:0006627">
    <property type="term" value="P:protein processing involved in protein targeting to mitochondrion"/>
    <property type="evidence" value="ECO:0007669"/>
    <property type="project" value="InterPro"/>
</dbReference>
<dbReference type="STRING" id="1160509.A0A3N4IIH7"/>
<keyword evidence="4" id="KW-0645">Protease</keyword>
<evidence type="ECO:0000256" key="5">
    <source>
        <dbReference type="ARBA" id="ARBA00022692"/>
    </source>
</evidence>
<feature type="domain" description="Peptidase S26" evidence="12">
    <location>
        <begin position="113"/>
        <end position="151"/>
    </location>
</feature>
<evidence type="ECO:0000313" key="14">
    <source>
        <dbReference type="Proteomes" id="UP000275078"/>
    </source>
</evidence>